<dbReference type="FunCoup" id="A0A5F8GKW9">
    <property type="interactions" value="4"/>
</dbReference>
<feature type="domain" description="SPATA31-like" evidence="8">
    <location>
        <begin position="50"/>
        <end position="136"/>
    </location>
</feature>
<evidence type="ECO:0000256" key="4">
    <source>
        <dbReference type="ARBA" id="ARBA00023136"/>
    </source>
</evidence>
<keyword evidence="2" id="KW-0812">Transmembrane</keyword>
<reference evidence="9" key="3">
    <citation type="submission" date="2025-09" db="UniProtKB">
        <authorList>
            <consortium name="Ensembl"/>
        </authorList>
    </citation>
    <scope>IDENTIFICATION</scope>
</reference>
<dbReference type="STRING" id="13616.ENSMODP00000048062"/>
<dbReference type="InParanoid" id="A0A5F8GKW9"/>
<evidence type="ECO:0000259" key="7">
    <source>
        <dbReference type="Pfam" id="PF14650"/>
    </source>
</evidence>
<evidence type="ECO:0000256" key="2">
    <source>
        <dbReference type="ARBA" id="ARBA00022692"/>
    </source>
</evidence>
<gene>
    <name evidence="9" type="primary">SPATA31F1</name>
</gene>
<evidence type="ECO:0000313" key="9">
    <source>
        <dbReference type="Ensembl" id="ENSMODP00000048062.1"/>
    </source>
</evidence>
<comment type="similarity">
    <text evidence="5">Belongs to the SPATA31 family.</text>
</comment>
<dbReference type="InterPro" id="IPR039509">
    <property type="entry name" value="SPATA31"/>
</dbReference>
<dbReference type="RefSeq" id="XP_007498908.1">
    <property type="nucleotide sequence ID" value="XM_007498846.3"/>
</dbReference>
<evidence type="ECO:0000256" key="5">
    <source>
        <dbReference type="ARBA" id="ARBA00035009"/>
    </source>
</evidence>
<organism evidence="9 10">
    <name type="scientific">Monodelphis domestica</name>
    <name type="common">Gray short-tailed opossum</name>
    <dbReference type="NCBI Taxonomy" id="13616"/>
    <lineage>
        <taxon>Eukaryota</taxon>
        <taxon>Metazoa</taxon>
        <taxon>Chordata</taxon>
        <taxon>Craniata</taxon>
        <taxon>Vertebrata</taxon>
        <taxon>Euteleostomi</taxon>
        <taxon>Mammalia</taxon>
        <taxon>Metatheria</taxon>
        <taxon>Didelphimorphia</taxon>
        <taxon>Didelphidae</taxon>
        <taxon>Monodelphis</taxon>
    </lineage>
</organism>
<dbReference type="CTD" id="259308"/>
<dbReference type="OMA" id="TAGIHDY"/>
<dbReference type="GeneID" id="103098533"/>
<keyword evidence="3" id="KW-1133">Transmembrane helix</keyword>
<dbReference type="GO" id="GO:0016020">
    <property type="term" value="C:membrane"/>
    <property type="evidence" value="ECO:0007669"/>
    <property type="project" value="UniProtKB-SubCell"/>
</dbReference>
<dbReference type="PANTHER" id="PTHR21859">
    <property type="entry name" value="ACROSOME-SPECIFIC PROTEIN"/>
    <property type="match status" value="1"/>
</dbReference>
<sequence>MLRYIFALGDSDYDDYTIGFLFLFSIIVLWRFYYGFQNTANQSCCWRQRKVKRNSKDTEQKAWKSSQEDAKTFLELLSVLKSQAWVFKENSVRKLLCKDPTCSVCNTVALETKLLLSGETDLVSLPVMRPSSESSCLEGMTRSTFSLDQSLKPSSSTESLLSLHQVQTPLIRMGSLSPPEVPDHWTEQLQQGKKLYITNVVRPPSVASSFSPEKLKDSAAKQDAIDSGYQFATENNKSEAFRSKDILLNTEFLQLTRHPSTTQSLSVFPVTLSFLTPEVRNLLEKHIKKRVHFQRWGLPKRVEESLKKIMPDSPLYYNTRIQGDPFVLGEDSKISPGEVNSTAAHSWSPYEAEEPDNPFLGSEIVPMALEKIDLKKVSEELSNPICKNLPASSVPILNNICLLKEGTHAIKNNCLQPKYSQLFWGLPSLHSESLVSTFLKHNSLSPPTNDNKPSTVDRTFYFFNELSVLPLLPKTPPPSISPSLPTTVGCSINASEEAHVNIPILSLAECEILELHLLQRQLHLLWGLSPVMQMSHKAQTHLDHELCEADQVLMPHHPKMNVSVLTKELLFFPDHAKRLLELHFQKRILQHKLDQPKSIQETIQPLPSTPKQLQVPESILSKTYMKLHQNENPQLKMAPVSTPVVTFMEPETLAKAKDIVQMHIEKKCLQIKQGIFPDIVCRFRDIGCQLSAGDPSSQGTLETVHSKVGAEDLAFQEPSSTAWMELSMNQQPLTPLSKAVKQPDQAVNLPQSMIEKLEMILKHKYLAFLSGLPALYYVALYRAMSPLDICQTEVPNMGKGVVKEQIDSMGDKTWTEEQSVLPMKEFNNSTMNSGDTGNELWISQQIKVSEAVPEREGDKTRPEGIDEQRGFGYLQCPYLPNKPDILIRMDSHLRKKVLEVNTGIPQKAIDSRELFKALESPLPQPDLSRVPGVVVPECSGELQETLSTIESQECPETCSSPAAVDAEVPSWTYFKEQLSSELELSLMKISENQTPNCTTAVPLTSSQIPGIQASKVAQPQPQKRPSGDMADAQVLCVHMEAEPTNLGQEYWNTEPQITWDCQKKAIGSTPTKIKGSKGNQGGGDAGWRTSSLKRRSHTLKARRPARSHINMIHRLPHVGNRDHDQTDDFQEFPHSFPKVEHSGALFGMPGRKETKRDDYKGSQSKLKNSSPPKRDHKHSQLSGSKNYIKMNPTVKGMQVSERTISTPQSQTPSENRILEKIKHFLRWLSIRKKLRSQNSSNTCPWSEVASSKKDIPKQGLILAKGSTNKGQKAKKNVEFKEHYYPLTNKNLLVTPKSQFHHLDCNPRVQHFWNSELYHCSSRYSDMFSQLESDSSSLLFSEENIDSPKRKSPGLTERKQTLQ</sequence>
<dbReference type="KEGG" id="mdo:103098533"/>
<feature type="domain" description="SPATA31" evidence="7">
    <location>
        <begin position="414"/>
        <end position="472"/>
    </location>
</feature>
<feature type="region of interest" description="Disordered" evidence="6">
    <location>
        <begin position="1139"/>
        <end position="1184"/>
    </location>
</feature>
<feature type="domain" description="SPATA31" evidence="7">
    <location>
        <begin position="254"/>
        <end position="315"/>
    </location>
</feature>
<dbReference type="Pfam" id="PF15371">
    <property type="entry name" value="DUF4599"/>
    <property type="match status" value="1"/>
</dbReference>
<dbReference type="Proteomes" id="UP000002280">
    <property type="component" value="Chromosome 6"/>
</dbReference>
<proteinExistence type="inferred from homology"/>
<feature type="compositionally biased region" description="Basic and acidic residues" evidence="6">
    <location>
        <begin position="1150"/>
        <end position="1160"/>
    </location>
</feature>
<keyword evidence="10" id="KW-1185">Reference proteome</keyword>
<evidence type="ECO:0000256" key="1">
    <source>
        <dbReference type="ARBA" id="ARBA00004167"/>
    </source>
</evidence>
<evidence type="ECO:0000259" key="8">
    <source>
        <dbReference type="Pfam" id="PF15371"/>
    </source>
</evidence>
<evidence type="ECO:0000256" key="6">
    <source>
        <dbReference type="SAM" id="MobiDB-lite"/>
    </source>
</evidence>
<dbReference type="Ensembl" id="ENSMODT00000076595.1">
    <property type="protein sequence ID" value="ENSMODP00000048062.1"/>
    <property type="gene ID" value="ENSMODG00000041057.1"/>
</dbReference>
<reference evidence="9 10" key="1">
    <citation type="journal article" date="2007" name="Nature">
        <title>Genome of the marsupial Monodelphis domestica reveals innovation in non-coding sequences.</title>
        <authorList>
            <person name="Mikkelsen T.S."/>
            <person name="Wakefield M.J."/>
            <person name="Aken B."/>
            <person name="Amemiya C.T."/>
            <person name="Chang J.L."/>
            <person name="Duke S."/>
            <person name="Garber M."/>
            <person name="Gentles A.J."/>
            <person name="Goodstadt L."/>
            <person name="Heger A."/>
            <person name="Jurka J."/>
            <person name="Kamal M."/>
            <person name="Mauceli E."/>
            <person name="Searle S.M."/>
            <person name="Sharpe T."/>
            <person name="Baker M.L."/>
            <person name="Batzer M.A."/>
            <person name="Benos P.V."/>
            <person name="Belov K."/>
            <person name="Clamp M."/>
            <person name="Cook A."/>
            <person name="Cuff J."/>
            <person name="Das R."/>
            <person name="Davidow L."/>
            <person name="Deakin J.E."/>
            <person name="Fazzari M.J."/>
            <person name="Glass J.L."/>
            <person name="Grabherr M."/>
            <person name="Greally J.M."/>
            <person name="Gu W."/>
            <person name="Hore T.A."/>
            <person name="Huttley G.A."/>
            <person name="Kleber M."/>
            <person name="Jirtle R.L."/>
            <person name="Koina E."/>
            <person name="Lee J.T."/>
            <person name="Mahony S."/>
            <person name="Marra M.A."/>
            <person name="Miller R.D."/>
            <person name="Nicholls R.D."/>
            <person name="Oda M."/>
            <person name="Papenfuss A.T."/>
            <person name="Parra Z.E."/>
            <person name="Pollock D.D."/>
            <person name="Ray D.A."/>
            <person name="Schein J.E."/>
            <person name="Speed T.P."/>
            <person name="Thompson K."/>
            <person name="VandeBerg J.L."/>
            <person name="Wade C.M."/>
            <person name="Walker J.A."/>
            <person name="Waters P.D."/>
            <person name="Webber C."/>
            <person name="Weidman J.R."/>
            <person name="Xie X."/>
            <person name="Zody M.C."/>
            <person name="Baldwin J."/>
            <person name="Abdouelleil A."/>
            <person name="Abdulkadir J."/>
            <person name="Abebe A."/>
            <person name="Abera B."/>
            <person name="Abreu J."/>
            <person name="Acer S.C."/>
            <person name="Aftuck L."/>
            <person name="Alexander A."/>
            <person name="An P."/>
            <person name="Anderson E."/>
            <person name="Anderson S."/>
            <person name="Arachi H."/>
            <person name="Azer M."/>
            <person name="Bachantsang P."/>
            <person name="Barry A."/>
            <person name="Bayul T."/>
            <person name="Berlin A."/>
            <person name="Bessette D."/>
            <person name="Bloom T."/>
            <person name="Bloom T."/>
            <person name="Boguslavskiy L."/>
            <person name="Bonnet C."/>
            <person name="Boukhgalter B."/>
            <person name="Bourzgui I."/>
            <person name="Brown A."/>
            <person name="Cahill P."/>
            <person name="Channer S."/>
            <person name="Cheshatsang Y."/>
            <person name="Chuda L."/>
            <person name="Citroen M."/>
            <person name="Collymore A."/>
            <person name="Cooke P."/>
            <person name="Costello M."/>
            <person name="D'Aco K."/>
            <person name="Daza R."/>
            <person name="De Haan G."/>
            <person name="DeGray S."/>
            <person name="DeMaso C."/>
            <person name="Dhargay N."/>
            <person name="Dooley K."/>
            <person name="Dooley E."/>
            <person name="Doricent M."/>
            <person name="Dorje P."/>
            <person name="Dorjee K."/>
            <person name="Dupes A."/>
            <person name="Elong R."/>
            <person name="Falk J."/>
            <person name="Farina A."/>
            <person name="Faro S."/>
            <person name="Ferguson D."/>
            <person name="Fisher S."/>
            <person name="Foley C.D."/>
            <person name="Franke A."/>
            <person name="Friedrich D."/>
            <person name="Gadbois L."/>
            <person name="Gearin G."/>
            <person name="Gearin C.R."/>
            <person name="Giannoukos G."/>
            <person name="Goode T."/>
            <person name="Graham J."/>
            <person name="Grandbois E."/>
            <person name="Grewal S."/>
            <person name="Gyaltsen K."/>
            <person name="Hafez N."/>
            <person name="Hagos B."/>
            <person name="Hall J."/>
            <person name="Henson C."/>
            <person name="Hollinger A."/>
            <person name="Honan T."/>
            <person name="Huard M.D."/>
            <person name="Hughes L."/>
            <person name="Hurhula B."/>
            <person name="Husby M.E."/>
            <person name="Kamat A."/>
            <person name="Kanga B."/>
            <person name="Kashin S."/>
            <person name="Khazanovich D."/>
            <person name="Kisner P."/>
            <person name="Lance K."/>
            <person name="Lara M."/>
            <person name="Lee W."/>
            <person name="Lennon N."/>
            <person name="Letendre F."/>
            <person name="LeVine R."/>
            <person name="Lipovsky A."/>
            <person name="Liu X."/>
            <person name="Liu J."/>
            <person name="Liu S."/>
            <person name="Lokyitsang T."/>
            <person name="Lokyitsang Y."/>
            <person name="Lubonja R."/>
            <person name="Lui A."/>
            <person name="MacDonald P."/>
            <person name="Magnisalis V."/>
            <person name="Maru K."/>
            <person name="Matthews C."/>
            <person name="McCusker W."/>
            <person name="McDonough S."/>
            <person name="Mehta T."/>
            <person name="Meldrim J."/>
            <person name="Meneus L."/>
            <person name="Mihai O."/>
            <person name="Mihalev A."/>
            <person name="Mihova T."/>
            <person name="Mittelman R."/>
            <person name="Mlenga V."/>
            <person name="Montmayeur A."/>
            <person name="Mulrain L."/>
            <person name="Navidi A."/>
            <person name="Naylor J."/>
            <person name="Negash T."/>
            <person name="Nguyen T."/>
            <person name="Nguyen N."/>
            <person name="Nicol R."/>
            <person name="Norbu C."/>
            <person name="Norbu N."/>
            <person name="Novod N."/>
            <person name="O'Neill B."/>
            <person name="Osman S."/>
            <person name="Markiewicz E."/>
            <person name="Oyono O.L."/>
            <person name="Patti C."/>
            <person name="Phunkhang P."/>
            <person name="Pierre F."/>
            <person name="Priest M."/>
            <person name="Raghuraman S."/>
            <person name="Rege F."/>
            <person name="Reyes R."/>
            <person name="Rise C."/>
            <person name="Rogov P."/>
            <person name="Ross K."/>
            <person name="Ryan E."/>
            <person name="Settipalli S."/>
            <person name="Shea T."/>
            <person name="Sherpa N."/>
            <person name="Shi L."/>
            <person name="Shih D."/>
            <person name="Sparrow T."/>
            <person name="Spaulding J."/>
            <person name="Stalker J."/>
            <person name="Stange-Thomann N."/>
            <person name="Stavropoulos S."/>
            <person name="Stone C."/>
            <person name="Strader C."/>
            <person name="Tesfaye S."/>
            <person name="Thomson T."/>
            <person name="Thoulutsang Y."/>
            <person name="Thoulutsang D."/>
            <person name="Topham K."/>
            <person name="Topping I."/>
            <person name="Tsamla T."/>
            <person name="Vassiliev H."/>
            <person name="Vo A."/>
            <person name="Wangchuk T."/>
            <person name="Wangdi T."/>
            <person name="Weiand M."/>
            <person name="Wilkinson J."/>
            <person name="Wilson A."/>
            <person name="Yadav S."/>
            <person name="Young G."/>
            <person name="Yu Q."/>
            <person name="Zembek L."/>
            <person name="Zhong D."/>
            <person name="Zimmer A."/>
            <person name="Zwirko Z."/>
            <person name="Jaffe D.B."/>
            <person name="Alvarez P."/>
            <person name="Brockman W."/>
            <person name="Butler J."/>
            <person name="Chin C."/>
            <person name="Gnerre S."/>
            <person name="MacCallum I."/>
            <person name="Graves J.A."/>
            <person name="Ponting C.P."/>
            <person name="Breen M."/>
            <person name="Samollow P.B."/>
            <person name="Lander E.S."/>
            <person name="Lindblad-Toh K."/>
        </authorList>
    </citation>
    <scope>NUCLEOTIDE SEQUENCE [LARGE SCALE GENOMIC DNA]</scope>
</reference>
<keyword evidence="4" id="KW-0472">Membrane</keyword>
<comment type="subcellular location">
    <subcellularLocation>
        <location evidence="1">Membrane</location>
        <topology evidence="1">Single-pass membrane protein</topology>
    </subcellularLocation>
</comment>
<feature type="region of interest" description="Disordered" evidence="6">
    <location>
        <begin position="1068"/>
        <end position="1103"/>
    </location>
</feature>
<reference evidence="9" key="2">
    <citation type="submission" date="2025-08" db="UniProtKB">
        <authorList>
            <consortium name="Ensembl"/>
        </authorList>
    </citation>
    <scope>IDENTIFICATION</scope>
</reference>
<accession>A0A5F8GKW9</accession>
<dbReference type="PANTHER" id="PTHR21859:SF12">
    <property type="entry name" value="SPERMATOGENESIS-ASSOCIATED PROTEIN 31D1"/>
    <property type="match status" value="1"/>
</dbReference>
<dbReference type="OrthoDB" id="9449847at2759"/>
<protein>
    <submittedName>
        <fullName evidence="9">Family with sequence similarity 205 member A</fullName>
    </submittedName>
</protein>
<feature type="domain" description="SPATA31" evidence="7">
    <location>
        <begin position="478"/>
        <end position="603"/>
    </location>
</feature>
<name>A0A5F8GKW9_MONDO</name>
<feature type="region of interest" description="Disordered" evidence="6">
    <location>
        <begin position="1338"/>
        <end position="1362"/>
    </location>
</feature>
<feature type="compositionally biased region" description="Basic residues" evidence="6">
    <location>
        <begin position="1091"/>
        <end position="1103"/>
    </location>
</feature>
<evidence type="ECO:0000313" key="10">
    <source>
        <dbReference type="Proteomes" id="UP000002280"/>
    </source>
</evidence>
<dbReference type="InterPro" id="IPR027970">
    <property type="entry name" value="SPATA31-like"/>
</dbReference>
<dbReference type="GeneTree" id="ENSGT00950000183043"/>
<dbReference type="Bgee" id="ENSMODG00000041057">
    <property type="expression patterns" value="Expressed in spermatid and 4 other cell types or tissues"/>
</dbReference>
<dbReference type="Pfam" id="PF14650">
    <property type="entry name" value="FAM75"/>
    <property type="match status" value="3"/>
</dbReference>
<evidence type="ECO:0000256" key="3">
    <source>
        <dbReference type="ARBA" id="ARBA00022989"/>
    </source>
</evidence>
<feature type="compositionally biased region" description="Polar residues" evidence="6">
    <location>
        <begin position="1161"/>
        <end position="1171"/>
    </location>
</feature>